<feature type="compositionally biased region" description="Low complexity" evidence="7">
    <location>
        <begin position="180"/>
        <end position="236"/>
    </location>
</feature>
<feature type="transmembrane region" description="Helical" evidence="8">
    <location>
        <begin position="442"/>
        <end position="461"/>
    </location>
</feature>
<feature type="region of interest" description="Disordered" evidence="7">
    <location>
        <begin position="609"/>
        <end position="682"/>
    </location>
</feature>
<keyword evidence="3" id="KW-1003">Cell membrane</keyword>
<dbReference type="PANTHER" id="PTHR42718:SF46">
    <property type="entry name" value="BLR6921 PROTEIN"/>
    <property type="match status" value="1"/>
</dbReference>
<keyword evidence="5 8" id="KW-1133">Transmembrane helix</keyword>
<feature type="transmembrane region" description="Helical" evidence="8">
    <location>
        <begin position="383"/>
        <end position="403"/>
    </location>
</feature>
<dbReference type="PANTHER" id="PTHR42718">
    <property type="entry name" value="MAJOR FACILITATOR SUPERFAMILY MULTIDRUG TRANSPORTER MFSC"/>
    <property type="match status" value="1"/>
</dbReference>
<feature type="transmembrane region" description="Helical" evidence="8">
    <location>
        <begin position="410"/>
        <end position="430"/>
    </location>
</feature>
<protein>
    <submittedName>
        <fullName evidence="10">MFS family permease</fullName>
    </submittedName>
</protein>
<dbReference type="GO" id="GO:0005886">
    <property type="term" value="C:plasma membrane"/>
    <property type="evidence" value="ECO:0007669"/>
    <property type="project" value="UniProtKB-SubCell"/>
</dbReference>
<feature type="region of interest" description="Disordered" evidence="7">
    <location>
        <begin position="549"/>
        <end position="589"/>
    </location>
</feature>
<feature type="compositionally biased region" description="Low complexity" evidence="7">
    <location>
        <begin position="245"/>
        <end position="268"/>
    </location>
</feature>
<keyword evidence="11" id="KW-1185">Reference proteome</keyword>
<dbReference type="Gene3D" id="1.20.1720.10">
    <property type="entry name" value="Multidrug resistance protein D"/>
    <property type="match status" value="1"/>
</dbReference>
<dbReference type="AlphaFoldDB" id="A0A7W7M7D2"/>
<proteinExistence type="predicted"/>
<feature type="region of interest" description="Disordered" evidence="7">
    <location>
        <begin position="171"/>
        <end position="268"/>
    </location>
</feature>
<evidence type="ECO:0000313" key="10">
    <source>
        <dbReference type="EMBL" id="MBB4739772.1"/>
    </source>
</evidence>
<dbReference type="PROSITE" id="PS50850">
    <property type="entry name" value="MFS"/>
    <property type="match status" value="1"/>
</dbReference>
<evidence type="ECO:0000313" key="11">
    <source>
        <dbReference type="Proteomes" id="UP000546162"/>
    </source>
</evidence>
<dbReference type="Proteomes" id="UP000546162">
    <property type="component" value="Unassembled WGS sequence"/>
</dbReference>
<sequence>MIVLDSTIVAVAIPAMQRDLGFTPAGVAWVVNGYLVAFAGFLLLAGRLGDLLGARRVFLTGLTVFTAASLLCGLAPTAGLLVAGRFVQGVGGALASAVVLGMIVRCYPEPGPQARAMGIFSFTQAGGAAIGFVAGGVLTDLAGWPAIFLINVPIGLTAYLAARRLLPTAPVPPRSPEPAPAASASAPPASAQPASAQPASAQPASAPLASAQPASAPPASLQPASAQPAPARSVPALPAVDRPMSAQPASRQPASVPSASAQSGGAAAGRPVRGRIDLLGAALITAGLSLGVYAIVAVSEPNPPAPAWSLAAGAFLLVVAFLIRQSRAPEPLVPLRLLRRPWLLATNATVILIMAAGMGFQFVNTLFLQRVMGFDTLRTGLAFLPTPVVIGVVSLFVAARLTARFGPRRVLLAGLTLLAAGLLLLVRVPVTPSYLVDVLPALIVMGLGIGITVPAVMMMAMTGTSTEDTGLVSGLTNTAQQAGAALGLAVLAAVAAGRTSAQTTAGVPELPALRDGYSLAFLTAAIFALAAALIALLALRRTPALTAPPVPATPTTPEPPSSVPAAPVPSGSLSSVPAGPVASGSLSSVSAGPVASGSLSSVSAEPVASGSLSSVPAAPTPAGPLSSLSTPSTDPEPHCLPAPPDAAADPDAVSAKAMSAPSDLPQSAPSSVKEPVTCVAER</sequence>
<feature type="compositionally biased region" description="Low complexity" evidence="7">
    <location>
        <begin position="563"/>
        <end position="589"/>
    </location>
</feature>
<evidence type="ECO:0000256" key="6">
    <source>
        <dbReference type="ARBA" id="ARBA00023136"/>
    </source>
</evidence>
<dbReference type="Pfam" id="PF07690">
    <property type="entry name" value="MFS_1"/>
    <property type="match status" value="2"/>
</dbReference>
<feature type="compositionally biased region" description="Low complexity" evidence="7">
    <location>
        <begin position="623"/>
        <end position="633"/>
    </location>
</feature>
<dbReference type="SUPFAM" id="SSF103473">
    <property type="entry name" value="MFS general substrate transporter"/>
    <property type="match status" value="2"/>
</dbReference>
<dbReference type="CDD" id="cd17321">
    <property type="entry name" value="MFS_MMR_MDR_like"/>
    <property type="match status" value="1"/>
</dbReference>
<accession>A0A7W7M7D2</accession>
<feature type="transmembrane region" description="Helical" evidence="8">
    <location>
        <begin position="86"/>
        <end position="107"/>
    </location>
</feature>
<keyword evidence="6 8" id="KW-0472">Membrane</keyword>
<dbReference type="EMBL" id="JACHNB010000001">
    <property type="protein sequence ID" value="MBB4739772.1"/>
    <property type="molecule type" value="Genomic_DNA"/>
</dbReference>
<gene>
    <name evidence="10" type="ORF">BJY16_003231</name>
</gene>
<feature type="compositionally biased region" description="Pro residues" evidence="7">
    <location>
        <begin position="549"/>
        <end position="562"/>
    </location>
</feature>
<feature type="transmembrane region" description="Helical" evidence="8">
    <location>
        <begin position="57"/>
        <end position="80"/>
    </location>
</feature>
<feature type="transmembrane region" description="Helical" evidence="8">
    <location>
        <begin position="278"/>
        <end position="299"/>
    </location>
</feature>
<reference evidence="10 11" key="1">
    <citation type="submission" date="2020-08" db="EMBL/GenBank/DDBJ databases">
        <title>Sequencing the genomes of 1000 actinobacteria strains.</title>
        <authorList>
            <person name="Klenk H.-P."/>
        </authorList>
    </citation>
    <scope>NUCLEOTIDE SEQUENCE [LARGE SCALE GENOMIC DNA]</scope>
    <source>
        <strain evidence="10 11">DSM 45809</strain>
    </source>
</reference>
<dbReference type="Gene3D" id="1.20.1250.20">
    <property type="entry name" value="MFS general substrate transporter like domains"/>
    <property type="match status" value="1"/>
</dbReference>
<dbReference type="InterPro" id="IPR020846">
    <property type="entry name" value="MFS_dom"/>
</dbReference>
<evidence type="ECO:0000259" key="9">
    <source>
        <dbReference type="PROSITE" id="PS50850"/>
    </source>
</evidence>
<evidence type="ECO:0000256" key="5">
    <source>
        <dbReference type="ARBA" id="ARBA00022989"/>
    </source>
</evidence>
<feature type="domain" description="Major facilitator superfamily (MFS) profile" evidence="9">
    <location>
        <begin position="1"/>
        <end position="543"/>
    </location>
</feature>
<feature type="transmembrane region" description="Helical" evidence="8">
    <location>
        <begin position="344"/>
        <end position="363"/>
    </location>
</feature>
<organism evidence="10 11">
    <name type="scientific">Actinoplanes octamycinicus</name>
    <dbReference type="NCBI Taxonomy" id="135948"/>
    <lineage>
        <taxon>Bacteria</taxon>
        <taxon>Bacillati</taxon>
        <taxon>Actinomycetota</taxon>
        <taxon>Actinomycetes</taxon>
        <taxon>Micromonosporales</taxon>
        <taxon>Micromonosporaceae</taxon>
        <taxon>Actinoplanes</taxon>
    </lineage>
</organism>
<evidence type="ECO:0000256" key="1">
    <source>
        <dbReference type="ARBA" id="ARBA00004651"/>
    </source>
</evidence>
<evidence type="ECO:0000256" key="8">
    <source>
        <dbReference type="SAM" id="Phobius"/>
    </source>
</evidence>
<evidence type="ECO:0000256" key="3">
    <source>
        <dbReference type="ARBA" id="ARBA00022475"/>
    </source>
</evidence>
<feature type="transmembrane region" description="Helical" evidence="8">
    <location>
        <begin position="144"/>
        <end position="162"/>
    </location>
</feature>
<comment type="subcellular location">
    <subcellularLocation>
        <location evidence="1">Cell membrane</location>
        <topology evidence="1">Multi-pass membrane protein</topology>
    </subcellularLocation>
</comment>
<dbReference type="InterPro" id="IPR011701">
    <property type="entry name" value="MFS"/>
</dbReference>
<keyword evidence="2" id="KW-0813">Transport</keyword>
<dbReference type="GO" id="GO:0022857">
    <property type="term" value="F:transmembrane transporter activity"/>
    <property type="evidence" value="ECO:0007669"/>
    <property type="project" value="InterPro"/>
</dbReference>
<evidence type="ECO:0000256" key="4">
    <source>
        <dbReference type="ARBA" id="ARBA00022692"/>
    </source>
</evidence>
<feature type="transmembrane region" description="Helical" evidence="8">
    <location>
        <begin position="305"/>
        <end position="323"/>
    </location>
</feature>
<evidence type="ECO:0000256" key="7">
    <source>
        <dbReference type="SAM" id="MobiDB-lite"/>
    </source>
</evidence>
<feature type="transmembrane region" description="Helical" evidence="8">
    <location>
        <begin position="482"/>
        <end position="499"/>
    </location>
</feature>
<keyword evidence="4 8" id="KW-0812">Transmembrane</keyword>
<comment type="caution">
    <text evidence="10">The sequence shown here is derived from an EMBL/GenBank/DDBJ whole genome shotgun (WGS) entry which is preliminary data.</text>
</comment>
<evidence type="ECO:0000256" key="2">
    <source>
        <dbReference type="ARBA" id="ARBA00022448"/>
    </source>
</evidence>
<dbReference type="InterPro" id="IPR036259">
    <property type="entry name" value="MFS_trans_sf"/>
</dbReference>
<feature type="transmembrane region" description="Helical" evidence="8">
    <location>
        <begin position="26"/>
        <end position="45"/>
    </location>
</feature>
<feature type="transmembrane region" description="Helical" evidence="8">
    <location>
        <begin position="119"/>
        <end position="138"/>
    </location>
</feature>
<name>A0A7W7M7D2_9ACTN</name>
<feature type="transmembrane region" description="Helical" evidence="8">
    <location>
        <begin position="519"/>
        <end position="539"/>
    </location>
</feature>